<sequence>MSTPPIRMEDELSVLSEQIPTPTPPPQLTKVELTCSLWFENPFTSPPAGSPLSLAKNFIRQTLTNSRVETYNLEHVLRTANNGWPRFPKQTRKFSTTGYQSKNPNPKAVQMVDRIIPRLRQKDKGILRGCHLQGDWRSNSKIEQLIAHNSKIPTQVLVRFAFMRLATIAYHQGGQNKRAAQWGPIDRQLLLIQSKGMDYYLAWSELILEKDQVLFGTGRMTYNQLPFNLELMPTEEEIAAHIIVSKERRGEEEQDSELHPEQH</sequence>
<comment type="caution">
    <text evidence="1">The sequence shown here is derived from an EMBL/GenBank/DDBJ whole genome shotgun (WGS) entry which is preliminary data.</text>
</comment>
<dbReference type="EMBL" id="PGCI01000317">
    <property type="protein sequence ID" value="PLW29853.1"/>
    <property type="molecule type" value="Genomic_DNA"/>
</dbReference>
<dbReference type="AlphaFoldDB" id="A0A2N5TWG6"/>
<evidence type="ECO:0000313" key="1">
    <source>
        <dbReference type="EMBL" id="PLW29853.1"/>
    </source>
</evidence>
<organism evidence="1 2">
    <name type="scientific">Puccinia coronata f. sp. avenae</name>
    <dbReference type="NCBI Taxonomy" id="200324"/>
    <lineage>
        <taxon>Eukaryota</taxon>
        <taxon>Fungi</taxon>
        <taxon>Dikarya</taxon>
        <taxon>Basidiomycota</taxon>
        <taxon>Pucciniomycotina</taxon>
        <taxon>Pucciniomycetes</taxon>
        <taxon>Pucciniales</taxon>
        <taxon>Pucciniaceae</taxon>
        <taxon>Puccinia</taxon>
    </lineage>
</organism>
<gene>
    <name evidence="1" type="ORF">PCASD_21193</name>
</gene>
<dbReference type="Proteomes" id="UP000235392">
    <property type="component" value="Unassembled WGS sequence"/>
</dbReference>
<name>A0A2N5TWG6_9BASI</name>
<proteinExistence type="predicted"/>
<accession>A0A2N5TWG6</accession>
<reference evidence="1 2" key="1">
    <citation type="submission" date="2017-11" db="EMBL/GenBank/DDBJ databases">
        <title>De novo assembly and phasing of dikaryotic genomes from two isolates of Puccinia coronata f. sp. avenae, the causal agent of oat crown rust.</title>
        <authorList>
            <person name="Miller M.E."/>
            <person name="Zhang Y."/>
            <person name="Omidvar V."/>
            <person name="Sperschneider J."/>
            <person name="Schwessinger B."/>
            <person name="Raley C."/>
            <person name="Palmer J.M."/>
            <person name="Garnica D."/>
            <person name="Upadhyaya N."/>
            <person name="Rathjen J."/>
            <person name="Taylor J.M."/>
            <person name="Park R.F."/>
            <person name="Dodds P.N."/>
            <person name="Hirsch C.D."/>
            <person name="Kianian S.F."/>
            <person name="Figueroa M."/>
        </authorList>
    </citation>
    <scope>NUCLEOTIDE SEQUENCE [LARGE SCALE GENOMIC DNA]</scope>
    <source>
        <strain evidence="1">12SD80</strain>
    </source>
</reference>
<evidence type="ECO:0000313" key="2">
    <source>
        <dbReference type="Proteomes" id="UP000235392"/>
    </source>
</evidence>
<protein>
    <submittedName>
        <fullName evidence="1">Uncharacterized protein</fullName>
    </submittedName>
</protein>